<dbReference type="OrthoDB" id="5485224at2"/>
<reference evidence="3 4" key="1">
    <citation type="submission" date="2019-01" db="EMBL/GenBank/DDBJ databases">
        <authorList>
            <person name="Chen W.-M."/>
        </authorList>
    </citation>
    <scope>NUCLEOTIDE SEQUENCE [LARGE SCALE GENOMIC DNA]</scope>
    <source>
        <strain evidence="3 4">ICH-3</strain>
    </source>
</reference>
<evidence type="ECO:0000256" key="2">
    <source>
        <dbReference type="SAM" id="SignalP"/>
    </source>
</evidence>
<keyword evidence="2" id="KW-0732">Signal</keyword>
<feature type="compositionally biased region" description="Low complexity" evidence="1">
    <location>
        <begin position="418"/>
        <end position="432"/>
    </location>
</feature>
<feature type="signal peptide" evidence="2">
    <location>
        <begin position="1"/>
        <end position="28"/>
    </location>
</feature>
<name>A0A437JPX3_9BURK</name>
<protein>
    <recommendedName>
        <fullName evidence="5">FecR protein domain-containing protein</fullName>
    </recommendedName>
</protein>
<dbReference type="Proteomes" id="UP000288178">
    <property type="component" value="Unassembled WGS sequence"/>
</dbReference>
<dbReference type="EMBL" id="SACT01000009">
    <property type="protein sequence ID" value="RVT48887.1"/>
    <property type="molecule type" value="Genomic_DNA"/>
</dbReference>
<evidence type="ECO:0000313" key="4">
    <source>
        <dbReference type="Proteomes" id="UP000288178"/>
    </source>
</evidence>
<organism evidence="3 4">
    <name type="scientific">Rubrivivax albus</name>
    <dbReference type="NCBI Taxonomy" id="2499835"/>
    <lineage>
        <taxon>Bacteria</taxon>
        <taxon>Pseudomonadati</taxon>
        <taxon>Pseudomonadota</taxon>
        <taxon>Betaproteobacteria</taxon>
        <taxon>Burkholderiales</taxon>
        <taxon>Sphaerotilaceae</taxon>
        <taxon>Rubrivivax</taxon>
    </lineage>
</organism>
<proteinExistence type="predicted"/>
<feature type="compositionally biased region" description="Pro residues" evidence="1">
    <location>
        <begin position="489"/>
        <end position="505"/>
    </location>
</feature>
<dbReference type="RefSeq" id="WP_128200448.1">
    <property type="nucleotide sequence ID" value="NZ_SACT01000009.1"/>
</dbReference>
<gene>
    <name evidence="3" type="ORF">ENE75_21265</name>
</gene>
<dbReference type="Pfam" id="PF20245">
    <property type="entry name" value="DUF6600"/>
    <property type="match status" value="1"/>
</dbReference>
<comment type="caution">
    <text evidence="3">The sequence shown here is derived from an EMBL/GenBank/DDBJ whole genome shotgun (WGS) entry which is preliminary data.</text>
</comment>
<keyword evidence="4" id="KW-1185">Reference proteome</keyword>
<evidence type="ECO:0008006" key="5">
    <source>
        <dbReference type="Google" id="ProtNLM"/>
    </source>
</evidence>
<evidence type="ECO:0000313" key="3">
    <source>
        <dbReference type="EMBL" id="RVT48887.1"/>
    </source>
</evidence>
<feature type="chain" id="PRO_5019451265" description="FecR protein domain-containing protein" evidence="2">
    <location>
        <begin position="29"/>
        <end position="531"/>
    </location>
</feature>
<dbReference type="AlphaFoldDB" id="A0A437JPX3"/>
<dbReference type="InterPro" id="IPR046535">
    <property type="entry name" value="DUF6600"/>
</dbReference>
<feature type="compositionally biased region" description="Pro residues" evidence="1">
    <location>
        <begin position="433"/>
        <end position="459"/>
    </location>
</feature>
<evidence type="ECO:0000256" key="1">
    <source>
        <dbReference type="SAM" id="MobiDB-lite"/>
    </source>
</evidence>
<feature type="compositionally biased region" description="Basic residues" evidence="1">
    <location>
        <begin position="364"/>
        <end position="374"/>
    </location>
</feature>
<sequence length="531" mass="58569">MAIIPSLKPPLARWLAGLSLVLALPVEAGEAFDPGRVGRIVDVQGDVALYDEQYGEWSDAQRNRPVVAGDRLVLQRSARAEVRVGDTVLLLGQGADVAIDALDDDRLRLTLYDGSLALRLASRDAAEGTEVRTLAALVRPQRAGRYRIDQDESSTFAAVWRGALEVSGHGHLLLVGAGERYEVWRDERRGDTARSRVARMPQDRFAAWADDRFDDEDRREARYRDRYPGPADIPGIDDLAAHGRWDAHPEYGSVWIPYGVSVSWAPFTDGRWVWMRPWGWTWVDAQPWAFATSHYGRWVQWRSRWVWWPGPRHVRPVFSPAVVAWVGGSHFSVGIEIGSRPPSAWVPLQPWQPYVPIVAPRPPKPPHHHVRPPPRRLPPPSEPISRFVDGRGGGVSVGTQPGRPMAPGSVRYGSDGLPTQVQVAPAAAAVPEVPRPPQAEAPSRPPRGDTPPPRPPTRAPLPSERPGTRADRPAPPAAAPVRVESGAPRPAPFSAPPRAEPPRPAPAAAREQKPARDEWDDRSPRGAERVK</sequence>
<feature type="compositionally biased region" description="Basic and acidic residues" evidence="1">
    <location>
        <begin position="510"/>
        <end position="531"/>
    </location>
</feature>
<feature type="region of interest" description="Disordered" evidence="1">
    <location>
        <begin position="362"/>
        <end position="531"/>
    </location>
</feature>
<accession>A0A437JPX3</accession>